<dbReference type="OrthoDB" id="120726at2759"/>
<dbReference type="EMBL" id="BSXW01000668">
    <property type="protein sequence ID" value="GMF27620.1"/>
    <property type="molecule type" value="Genomic_DNA"/>
</dbReference>
<gene>
    <name evidence="2" type="ORF">Plil01_001157000</name>
</gene>
<evidence type="ECO:0000313" key="2">
    <source>
        <dbReference type="EMBL" id="GMF27620.1"/>
    </source>
</evidence>
<dbReference type="InterPro" id="IPR000305">
    <property type="entry name" value="GIY-YIG_endonuc"/>
</dbReference>
<accession>A0A9W6X2U2</accession>
<name>A0A9W6X2U2_9STRA</name>
<comment type="caution">
    <text evidence="2">The sequence shown here is derived from an EMBL/GenBank/DDBJ whole genome shotgun (WGS) entry which is preliminary data.</text>
</comment>
<feature type="domain" description="GIY-YIG" evidence="1">
    <location>
        <begin position="2"/>
        <end position="94"/>
    </location>
</feature>
<dbReference type="InterPro" id="IPR035901">
    <property type="entry name" value="GIY-YIG_endonuc_sf"/>
</dbReference>
<dbReference type="Gene3D" id="3.40.1440.10">
    <property type="entry name" value="GIY-YIG endonuclease"/>
    <property type="match status" value="1"/>
</dbReference>
<dbReference type="Proteomes" id="UP001165083">
    <property type="component" value="Unassembled WGS sequence"/>
</dbReference>
<protein>
    <submittedName>
        <fullName evidence="2">Unnamed protein product</fullName>
    </submittedName>
</protein>
<sequence>MIGHIYRIIHLESDIQYVGSTFNGPRKRWQQHKKHYREWLSDKHRGMAIYQYFHQHGIDTFKLILIKTYEVEDRTHLEAYEKLWINKLNCVNKNNPFRITKLYNKQYFLCPEI</sequence>
<keyword evidence="3" id="KW-1185">Reference proteome</keyword>
<proteinExistence type="predicted"/>
<dbReference type="Pfam" id="PF01541">
    <property type="entry name" value="GIY-YIG"/>
    <property type="match status" value="1"/>
</dbReference>
<evidence type="ECO:0000259" key="1">
    <source>
        <dbReference type="SMART" id="SM00465"/>
    </source>
</evidence>
<dbReference type="SMART" id="SM00465">
    <property type="entry name" value="GIYc"/>
    <property type="match status" value="1"/>
</dbReference>
<reference evidence="2" key="1">
    <citation type="submission" date="2023-04" db="EMBL/GenBank/DDBJ databases">
        <title>Phytophthora lilii NBRC 32176.</title>
        <authorList>
            <person name="Ichikawa N."/>
            <person name="Sato H."/>
            <person name="Tonouchi N."/>
        </authorList>
    </citation>
    <scope>NUCLEOTIDE SEQUENCE</scope>
    <source>
        <strain evidence="2">NBRC 32176</strain>
    </source>
</reference>
<dbReference type="SUPFAM" id="SSF82771">
    <property type="entry name" value="GIY-YIG endonuclease"/>
    <property type="match status" value="1"/>
</dbReference>
<organism evidence="2 3">
    <name type="scientific">Phytophthora lilii</name>
    <dbReference type="NCBI Taxonomy" id="2077276"/>
    <lineage>
        <taxon>Eukaryota</taxon>
        <taxon>Sar</taxon>
        <taxon>Stramenopiles</taxon>
        <taxon>Oomycota</taxon>
        <taxon>Peronosporomycetes</taxon>
        <taxon>Peronosporales</taxon>
        <taxon>Peronosporaceae</taxon>
        <taxon>Phytophthora</taxon>
    </lineage>
</organism>
<evidence type="ECO:0000313" key="3">
    <source>
        <dbReference type="Proteomes" id="UP001165083"/>
    </source>
</evidence>
<dbReference type="AlphaFoldDB" id="A0A9W6X2U2"/>